<name>A0A6C0JCS1_9ZZZZ</name>
<protein>
    <submittedName>
        <fullName evidence="1">Uncharacterized protein</fullName>
    </submittedName>
</protein>
<sequence>MSKVNMRELANLVNNNYGSIYNTSGGGKVQFGGVNVKKFLKDILGNRVFDVYLKYLGIKTLTTASLVPFGLIYGKQFAEKMMNQSGGSLIPSSMPFVDHPLIGNYLKLAGISTVSLTSSTLIPLGILIVAYELYNSEQVGGRIVLPSEYFNPKNKQRGGARTIFGNSIPPSSIQNIDNIVRGQESIFKPVDNSNLACSTGNCSNNVYSSHFKPEFTKIDVPGFPEYGMKDHTIFQAWSGTPEQAQFTPLPAPMAGGALEPNELRFNRHPVNSVPTSQYGGYRKNELSEYYDNMMKNDRKQVVNKLVSKWNKMENLSQEHAKSIKKMSKDKRYSNKTIIKLFPKNILVEGLY</sequence>
<accession>A0A6C0JCS1</accession>
<evidence type="ECO:0000313" key="1">
    <source>
        <dbReference type="EMBL" id="QHU03409.1"/>
    </source>
</evidence>
<dbReference type="AlphaFoldDB" id="A0A6C0JCS1"/>
<organism evidence="1">
    <name type="scientific">viral metagenome</name>
    <dbReference type="NCBI Taxonomy" id="1070528"/>
    <lineage>
        <taxon>unclassified sequences</taxon>
        <taxon>metagenomes</taxon>
        <taxon>organismal metagenomes</taxon>
    </lineage>
</organism>
<dbReference type="EMBL" id="MN740377">
    <property type="protein sequence ID" value="QHU03409.1"/>
    <property type="molecule type" value="Genomic_DNA"/>
</dbReference>
<proteinExistence type="predicted"/>
<reference evidence="1" key="1">
    <citation type="journal article" date="2020" name="Nature">
        <title>Giant virus diversity and host interactions through global metagenomics.</title>
        <authorList>
            <person name="Schulz F."/>
            <person name="Roux S."/>
            <person name="Paez-Espino D."/>
            <person name="Jungbluth S."/>
            <person name="Walsh D.A."/>
            <person name="Denef V.J."/>
            <person name="McMahon K.D."/>
            <person name="Konstantinidis K.T."/>
            <person name="Eloe-Fadrosh E.A."/>
            <person name="Kyrpides N.C."/>
            <person name="Woyke T."/>
        </authorList>
    </citation>
    <scope>NUCLEOTIDE SEQUENCE</scope>
    <source>
        <strain evidence="1">GVMAG-M-3300026093-6</strain>
    </source>
</reference>